<dbReference type="EMBL" id="NEDP02076678">
    <property type="protein sequence ID" value="OWF36087.1"/>
    <property type="molecule type" value="Genomic_DNA"/>
</dbReference>
<dbReference type="Proteomes" id="UP000242188">
    <property type="component" value="Unassembled WGS sequence"/>
</dbReference>
<evidence type="ECO:0000313" key="2">
    <source>
        <dbReference type="EMBL" id="OWF36087.1"/>
    </source>
</evidence>
<keyword evidence="1" id="KW-0472">Membrane</keyword>
<keyword evidence="3" id="KW-1185">Reference proteome</keyword>
<name>A0A210PHY6_MIZYE</name>
<feature type="transmembrane region" description="Helical" evidence="1">
    <location>
        <begin position="20"/>
        <end position="41"/>
    </location>
</feature>
<proteinExistence type="predicted"/>
<keyword evidence="1" id="KW-1133">Transmembrane helix</keyword>
<dbReference type="InterPro" id="IPR036259">
    <property type="entry name" value="MFS_trans_sf"/>
</dbReference>
<organism evidence="2 3">
    <name type="scientific">Mizuhopecten yessoensis</name>
    <name type="common">Japanese scallop</name>
    <name type="synonym">Patinopecten yessoensis</name>
    <dbReference type="NCBI Taxonomy" id="6573"/>
    <lineage>
        <taxon>Eukaryota</taxon>
        <taxon>Metazoa</taxon>
        <taxon>Spiralia</taxon>
        <taxon>Lophotrochozoa</taxon>
        <taxon>Mollusca</taxon>
        <taxon>Bivalvia</taxon>
        <taxon>Autobranchia</taxon>
        <taxon>Pteriomorphia</taxon>
        <taxon>Pectinida</taxon>
        <taxon>Pectinoidea</taxon>
        <taxon>Pectinidae</taxon>
        <taxon>Mizuhopecten</taxon>
    </lineage>
</organism>
<evidence type="ECO:0000313" key="3">
    <source>
        <dbReference type="Proteomes" id="UP000242188"/>
    </source>
</evidence>
<dbReference type="AlphaFoldDB" id="A0A210PHY6"/>
<evidence type="ECO:0000256" key="1">
    <source>
        <dbReference type="SAM" id="Phobius"/>
    </source>
</evidence>
<gene>
    <name evidence="2" type="ORF">KP79_PYT11743</name>
</gene>
<accession>A0A210PHY6</accession>
<keyword evidence="1" id="KW-0812">Transmembrane</keyword>
<reference evidence="2 3" key="1">
    <citation type="journal article" date="2017" name="Nat. Ecol. Evol.">
        <title>Scallop genome provides insights into evolution of bilaterian karyotype and development.</title>
        <authorList>
            <person name="Wang S."/>
            <person name="Zhang J."/>
            <person name="Jiao W."/>
            <person name="Li J."/>
            <person name="Xun X."/>
            <person name="Sun Y."/>
            <person name="Guo X."/>
            <person name="Huan P."/>
            <person name="Dong B."/>
            <person name="Zhang L."/>
            <person name="Hu X."/>
            <person name="Sun X."/>
            <person name="Wang J."/>
            <person name="Zhao C."/>
            <person name="Wang Y."/>
            <person name="Wang D."/>
            <person name="Huang X."/>
            <person name="Wang R."/>
            <person name="Lv J."/>
            <person name="Li Y."/>
            <person name="Zhang Z."/>
            <person name="Liu B."/>
            <person name="Lu W."/>
            <person name="Hui Y."/>
            <person name="Liang J."/>
            <person name="Zhou Z."/>
            <person name="Hou R."/>
            <person name="Li X."/>
            <person name="Liu Y."/>
            <person name="Li H."/>
            <person name="Ning X."/>
            <person name="Lin Y."/>
            <person name="Zhao L."/>
            <person name="Xing Q."/>
            <person name="Dou J."/>
            <person name="Li Y."/>
            <person name="Mao J."/>
            <person name="Guo H."/>
            <person name="Dou H."/>
            <person name="Li T."/>
            <person name="Mu C."/>
            <person name="Jiang W."/>
            <person name="Fu Q."/>
            <person name="Fu X."/>
            <person name="Miao Y."/>
            <person name="Liu J."/>
            <person name="Yu Q."/>
            <person name="Li R."/>
            <person name="Liao H."/>
            <person name="Li X."/>
            <person name="Kong Y."/>
            <person name="Jiang Z."/>
            <person name="Chourrout D."/>
            <person name="Li R."/>
            <person name="Bao Z."/>
        </authorList>
    </citation>
    <scope>NUCLEOTIDE SEQUENCE [LARGE SCALE GENOMIC DNA]</scope>
    <source>
        <strain evidence="2 3">PY_sf001</strain>
    </source>
</reference>
<dbReference type="SUPFAM" id="SSF103473">
    <property type="entry name" value="MFS general substrate transporter"/>
    <property type="match status" value="1"/>
</dbReference>
<comment type="caution">
    <text evidence="2">The sequence shown here is derived from an EMBL/GenBank/DDBJ whole genome shotgun (WGS) entry which is preliminary data.</text>
</comment>
<feature type="transmembrane region" description="Helical" evidence="1">
    <location>
        <begin position="53"/>
        <end position="75"/>
    </location>
</feature>
<sequence>MVALNTNAINFHPKHRGKIVGILSASFAGSSSVFAALYFHVIGKKDPKSGDSFSTLMIVFNVCFVVLEILCIAFLRVYPRVKPIDNIISDVRAESLCEQPYDKSLEGVKNSTEVIHRIYANVSTYGAH</sequence>
<protein>
    <submittedName>
        <fullName evidence="2">Uncharacterized protein</fullName>
    </submittedName>
</protein>
<dbReference type="OrthoDB" id="410267at2759"/>